<feature type="transmembrane region" description="Helical" evidence="1">
    <location>
        <begin position="42"/>
        <end position="64"/>
    </location>
</feature>
<organism evidence="2">
    <name type="scientific">Sarcoptes scabiei</name>
    <name type="common">Itch mite</name>
    <name type="synonym">Acarus scabiei</name>
    <dbReference type="NCBI Taxonomy" id="52283"/>
    <lineage>
        <taxon>Eukaryota</taxon>
        <taxon>Metazoa</taxon>
        <taxon>Ecdysozoa</taxon>
        <taxon>Arthropoda</taxon>
        <taxon>Chelicerata</taxon>
        <taxon>Arachnida</taxon>
        <taxon>Acari</taxon>
        <taxon>Acariformes</taxon>
        <taxon>Sarcoptiformes</taxon>
        <taxon>Astigmata</taxon>
        <taxon>Psoroptidia</taxon>
        <taxon>Sarcoptoidea</taxon>
        <taxon>Sarcoptidae</taxon>
        <taxon>Sarcoptinae</taxon>
        <taxon>Sarcoptes</taxon>
    </lineage>
</organism>
<evidence type="ECO:0000313" key="2">
    <source>
        <dbReference type="EMBL" id="KAF7495496.1"/>
    </source>
</evidence>
<keyword evidence="1" id="KW-0812">Transmembrane</keyword>
<gene>
    <name evidence="2" type="ORF">SSS_1191</name>
</gene>
<keyword evidence="1" id="KW-1133">Transmembrane helix</keyword>
<dbReference type="EnsemblMetazoa" id="SSS_1191s_mrna">
    <property type="protein sequence ID" value="KAF7495496.1"/>
    <property type="gene ID" value="SSS_1191"/>
</dbReference>
<evidence type="ECO:0000256" key="1">
    <source>
        <dbReference type="SAM" id="Phobius"/>
    </source>
</evidence>
<evidence type="ECO:0000313" key="3">
    <source>
        <dbReference type="EnsemblMetazoa" id="KAF7495496.1"/>
    </source>
</evidence>
<dbReference type="EMBL" id="WVUK01000048">
    <property type="protein sequence ID" value="KAF7495496.1"/>
    <property type="molecule type" value="Genomic_DNA"/>
</dbReference>
<feature type="transmembrane region" description="Helical" evidence="1">
    <location>
        <begin position="168"/>
        <end position="191"/>
    </location>
</feature>
<protein>
    <submittedName>
        <fullName evidence="2 3">Uncharacterized protein</fullName>
    </submittedName>
</protein>
<feature type="transmembrane region" description="Helical" evidence="1">
    <location>
        <begin position="124"/>
        <end position="148"/>
    </location>
</feature>
<dbReference type="AlphaFoldDB" id="A0A834VFZ9"/>
<evidence type="ECO:0000313" key="4">
    <source>
        <dbReference type="Proteomes" id="UP000070412"/>
    </source>
</evidence>
<name>A0A834VFZ9_SARSC</name>
<accession>A0A834VFZ9</accession>
<keyword evidence="1" id="KW-0472">Membrane</keyword>
<proteinExistence type="predicted"/>
<feature type="transmembrane region" description="Helical" evidence="1">
    <location>
        <begin position="94"/>
        <end position="117"/>
    </location>
</feature>
<dbReference type="Proteomes" id="UP000070412">
    <property type="component" value="Unassembled WGS sequence"/>
</dbReference>
<reference evidence="3" key="3">
    <citation type="submission" date="2022-06" db="UniProtKB">
        <authorList>
            <consortium name="EnsemblMetazoa"/>
        </authorList>
    </citation>
    <scope>IDENTIFICATION</scope>
</reference>
<sequence>MDNKIYSKLKRLFDNWWIFCTRIRQMNPVAYNRKDFFMSKKLRYSFIGIAFGFLIVTAFCLLLISMSEDNHRDDHGSLFKTFIANLKSILINHYISFAIFLSLFALIQICAIIAAILNCPILLFYYINLTAFIGILVGAIGIVGIVFHCLEIRTYRMGTKNYFPSEKYHFLTLLIAVLAIFIFIFYMILMLGARLMSFVRRIFLNPKYDSNRMATSWHRNHYPFYHSTDPNFFKLENDDDDDDVIDIDDNEYESNRLESMLKAEEFNV</sequence>
<reference evidence="4" key="1">
    <citation type="journal article" date="2020" name="PLoS Negl. Trop. Dis.">
        <title>High-quality nuclear genome for Sarcoptes scabiei-A critical resource for a neglected parasite.</title>
        <authorList>
            <person name="Korhonen P.K."/>
            <person name="Gasser R.B."/>
            <person name="Ma G."/>
            <person name="Wang T."/>
            <person name="Stroehlein A.J."/>
            <person name="Young N.D."/>
            <person name="Ang C.S."/>
            <person name="Fernando D.D."/>
            <person name="Lu H.C."/>
            <person name="Taylor S."/>
            <person name="Reynolds S.L."/>
            <person name="Mofiz E."/>
            <person name="Najaraj S.H."/>
            <person name="Gowda H."/>
            <person name="Madugundu A."/>
            <person name="Renuse S."/>
            <person name="Holt D."/>
            <person name="Pandey A."/>
            <person name="Papenfuss A.T."/>
            <person name="Fischer K."/>
        </authorList>
    </citation>
    <scope>NUCLEOTIDE SEQUENCE [LARGE SCALE GENOMIC DNA]</scope>
</reference>
<keyword evidence="4" id="KW-1185">Reference proteome</keyword>
<reference evidence="2" key="2">
    <citation type="submission" date="2020-01" db="EMBL/GenBank/DDBJ databases">
        <authorList>
            <person name="Korhonen P.K.K."/>
            <person name="Guangxu M.G."/>
            <person name="Wang T.W."/>
            <person name="Stroehlein A.J.S."/>
            <person name="Young N.D."/>
            <person name="Ang C.-S.A."/>
            <person name="Fernando D.W.F."/>
            <person name="Lu H.L."/>
            <person name="Taylor S.T."/>
            <person name="Ehtesham M.E.M."/>
            <person name="Najaraj S.H.N."/>
            <person name="Harsha G.H.G."/>
            <person name="Madugundu A.M."/>
            <person name="Renuse S.R."/>
            <person name="Holt D.H."/>
            <person name="Pandey A.P."/>
            <person name="Papenfuss A.P."/>
            <person name="Gasser R.B.G."/>
            <person name="Fischer K.F."/>
        </authorList>
    </citation>
    <scope>NUCLEOTIDE SEQUENCE</scope>
    <source>
        <strain evidence="2">SSS_KF_BRIS2020</strain>
    </source>
</reference>